<reference evidence="1 2" key="1">
    <citation type="submission" date="2018-02" db="EMBL/GenBank/DDBJ databases">
        <title>The genomes of Aspergillus section Nigri reveals drivers in fungal speciation.</title>
        <authorList>
            <consortium name="DOE Joint Genome Institute"/>
            <person name="Vesth T.C."/>
            <person name="Nybo J."/>
            <person name="Theobald S."/>
            <person name="Brandl J."/>
            <person name="Frisvad J.C."/>
            <person name="Nielsen K.F."/>
            <person name="Lyhne E.K."/>
            <person name="Kogle M.E."/>
            <person name="Kuo A."/>
            <person name="Riley R."/>
            <person name="Clum A."/>
            <person name="Nolan M."/>
            <person name="Lipzen A."/>
            <person name="Salamov A."/>
            <person name="Henrissat B."/>
            <person name="Wiebenga A."/>
            <person name="De vries R.P."/>
            <person name="Grigoriev I.V."/>
            <person name="Mortensen U.H."/>
            <person name="Andersen M.R."/>
            <person name="Baker S.E."/>
        </authorList>
    </citation>
    <scope>NUCLEOTIDE SEQUENCE [LARGE SCALE GENOMIC DNA]</scope>
    <source>
        <strain evidence="1 2">CBS 101889</strain>
    </source>
</reference>
<dbReference type="GeneID" id="37205156"/>
<dbReference type="OrthoDB" id="4494329at2759"/>
<organism evidence="1 2">
    <name type="scientific">Aspergillus homomorphus (strain CBS 101889)</name>
    <dbReference type="NCBI Taxonomy" id="1450537"/>
    <lineage>
        <taxon>Eukaryota</taxon>
        <taxon>Fungi</taxon>
        <taxon>Dikarya</taxon>
        <taxon>Ascomycota</taxon>
        <taxon>Pezizomycotina</taxon>
        <taxon>Eurotiomycetes</taxon>
        <taxon>Eurotiomycetidae</taxon>
        <taxon>Eurotiales</taxon>
        <taxon>Aspergillaceae</taxon>
        <taxon>Aspergillus</taxon>
        <taxon>Aspergillus subgen. Circumdati</taxon>
    </lineage>
</organism>
<evidence type="ECO:0000313" key="2">
    <source>
        <dbReference type="Proteomes" id="UP000248961"/>
    </source>
</evidence>
<dbReference type="Proteomes" id="UP000248961">
    <property type="component" value="Unassembled WGS sequence"/>
</dbReference>
<dbReference type="STRING" id="1450537.A0A395HF28"/>
<proteinExistence type="predicted"/>
<gene>
    <name evidence="1" type="ORF">BO97DRAFT_50949</name>
</gene>
<accession>A0A395HF28</accession>
<sequence length="125" mass="14875">MGLTPQEFCENLARKRTSFSHDEQIKYTESISQTYYFTYNASPTKQQRIVRRRLQDIRQISDYIWILVAITFTFTSLAHLCDFDKCLKMIESWLNKYPITQDQDESARARLQPLDNKREDVINGK</sequence>
<protein>
    <submittedName>
        <fullName evidence="1">Uncharacterized protein</fullName>
    </submittedName>
</protein>
<evidence type="ECO:0000313" key="1">
    <source>
        <dbReference type="EMBL" id="RAL06457.1"/>
    </source>
</evidence>
<dbReference type="VEuPathDB" id="FungiDB:BO97DRAFT_50949"/>
<dbReference type="RefSeq" id="XP_025545611.1">
    <property type="nucleotide sequence ID" value="XM_025700867.1"/>
</dbReference>
<keyword evidence="2" id="KW-1185">Reference proteome</keyword>
<name>A0A395HF28_ASPHC</name>
<dbReference type="EMBL" id="KZ824416">
    <property type="protein sequence ID" value="RAL06457.1"/>
    <property type="molecule type" value="Genomic_DNA"/>
</dbReference>
<dbReference type="AlphaFoldDB" id="A0A395HF28"/>